<dbReference type="Proteomes" id="UP000014500">
    <property type="component" value="Unassembled WGS sequence"/>
</dbReference>
<dbReference type="PANTHER" id="PTHR12757">
    <property type="entry name" value="TUMOR NECROSIS FACTOR INDUCED PROTEIN"/>
    <property type="match status" value="1"/>
</dbReference>
<dbReference type="HOGENOM" id="CLU_085918_1_0_1"/>
<sequence length="178" mass="20981">MGMRAQKKILGRMSNRSMAKVFIDDTTGNLLDNLHRVVRLRSESKKEAEKVIKNVIKIVVKIGILYRNDQFNKEELLLVERFKRKFHSTAMTVVSFYEVDYSYDRNFLVQSLNECCAMLTQLVRPHLTDKSIARIDHVFRFFTDNELLEKLFRKDGEYRRLMSKIVADMHKLMEDGGL</sequence>
<dbReference type="eggNOG" id="ENOG502S00N">
    <property type="taxonomic scope" value="Eukaryota"/>
</dbReference>
<evidence type="ECO:0000313" key="2">
    <source>
        <dbReference type="Proteomes" id="UP000014500"/>
    </source>
</evidence>
<dbReference type="FunFam" id="1.20.1440.160:FF:000001">
    <property type="entry name" value="Tumor necrosis factor alpha-induced protein 8-like 1"/>
    <property type="match status" value="1"/>
</dbReference>
<dbReference type="GO" id="GO:0005737">
    <property type="term" value="C:cytoplasm"/>
    <property type="evidence" value="ECO:0007669"/>
    <property type="project" value="TreeGrafter"/>
</dbReference>
<accession>T1JFQ3</accession>
<dbReference type="PANTHER" id="PTHR12757:SF1">
    <property type="entry name" value="PROTEIN SALIVARY GLANDS MARRED"/>
    <property type="match status" value="1"/>
</dbReference>
<dbReference type="Gene3D" id="1.20.1440.160">
    <property type="entry name" value="Tumor necrosis factor alpha-induced protein 8-like"/>
    <property type="match status" value="1"/>
</dbReference>
<dbReference type="EMBL" id="JH432185">
    <property type="status" value="NOT_ANNOTATED_CDS"/>
    <property type="molecule type" value="Genomic_DNA"/>
</dbReference>
<dbReference type="AlphaFoldDB" id="T1JFQ3"/>
<name>T1JFQ3_STRMM</name>
<dbReference type="PhylomeDB" id="T1JFQ3"/>
<dbReference type="GO" id="GO:0042981">
    <property type="term" value="P:regulation of apoptotic process"/>
    <property type="evidence" value="ECO:0007669"/>
    <property type="project" value="InterPro"/>
</dbReference>
<dbReference type="InterPro" id="IPR008477">
    <property type="entry name" value="TNFAIP8-like"/>
</dbReference>
<dbReference type="InterPro" id="IPR038355">
    <property type="entry name" value="TNFAIP8_sf"/>
</dbReference>
<dbReference type="OMA" id="QDRCDQV"/>
<proteinExistence type="predicted"/>
<evidence type="ECO:0000313" key="1">
    <source>
        <dbReference type="EnsemblMetazoa" id="SMAR012667-PA"/>
    </source>
</evidence>
<keyword evidence="2" id="KW-1185">Reference proteome</keyword>
<dbReference type="Pfam" id="PF05527">
    <property type="entry name" value="TNFAIP8"/>
    <property type="match status" value="1"/>
</dbReference>
<organism evidence="1 2">
    <name type="scientific">Strigamia maritima</name>
    <name type="common">European centipede</name>
    <name type="synonym">Geophilus maritimus</name>
    <dbReference type="NCBI Taxonomy" id="126957"/>
    <lineage>
        <taxon>Eukaryota</taxon>
        <taxon>Metazoa</taxon>
        <taxon>Ecdysozoa</taxon>
        <taxon>Arthropoda</taxon>
        <taxon>Myriapoda</taxon>
        <taxon>Chilopoda</taxon>
        <taxon>Pleurostigmophora</taxon>
        <taxon>Geophilomorpha</taxon>
        <taxon>Linotaeniidae</taxon>
        <taxon>Strigamia</taxon>
    </lineage>
</organism>
<reference evidence="2" key="1">
    <citation type="submission" date="2011-05" db="EMBL/GenBank/DDBJ databases">
        <authorList>
            <person name="Richards S.R."/>
            <person name="Qu J."/>
            <person name="Jiang H."/>
            <person name="Jhangiani S.N."/>
            <person name="Agravi P."/>
            <person name="Goodspeed R."/>
            <person name="Gross S."/>
            <person name="Mandapat C."/>
            <person name="Jackson L."/>
            <person name="Mathew T."/>
            <person name="Pu L."/>
            <person name="Thornton R."/>
            <person name="Saada N."/>
            <person name="Wilczek-Boney K.B."/>
            <person name="Lee S."/>
            <person name="Kovar C."/>
            <person name="Wu Y."/>
            <person name="Scherer S.E."/>
            <person name="Worley K.C."/>
            <person name="Muzny D.M."/>
            <person name="Gibbs R."/>
        </authorList>
    </citation>
    <scope>NUCLEOTIDE SEQUENCE</scope>
    <source>
        <strain evidence="2">Brora</strain>
    </source>
</reference>
<reference evidence="1" key="2">
    <citation type="submission" date="2015-02" db="UniProtKB">
        <authorList>
            <consortium name="EnsemblMetazoa"/>
        </authorList>
    </citation>
    <scope>IDENTIFICATION</scope>
</reference>
<protein>
    <recommendedName>
        <fullName evidence="3">Tumor necrosis factor alpha-induced protein 8-like protein</fullName>
    </recommendedName>
</protein>
<dbReference type="EnsemblMetazoa" id="SMAR012667-RA">
    <property type="protein sequence ID" value="SMAR012667-PA"/>
    <property type="gene ID" value="SMAR012667"/>
</dbReference>
<evidence type="ECO:0008006" key="3">
    <source>
        <dbReference type="Google" id="ProtNLM"/>
    </source>
</evidence>